<dbReference type="Gene3D" id="3.30.420.40">
    <property type="match status" value="1"/>
</dbReference>
<evidence type="ECO:0008006" key="2">
    <source>
        <dbReference type="Google" id="ProtNLM"/>
    </source>
</evidence>
<comment type="caution">
    <text evidence="1">The sequence shown here is derived from an EMBL/GenBank/DDBJ whole genome shotgun (WGS) entry which is preliminary data.</text>
</comment>
<feature type="non-terminal residue" evidence="1">
    <location>
        <position position="254"/>
    </location>
</feature>
<protein>
    <recommendedName>
        <fullName evidence="2">DUF1464 domain-containing protein</fullName>
    </recommendedName>
</protein>
<name>X1NN92_9ZZZZ</name>
<dbReference type="SUPFAM" id="SSF53067">
    <property type="entry name" value="Actin-like ATPase domain"/>
    <property type="match status" value="1"/>
</dbReference>
<accession>X1NN92</accession>
<dbReference type="AlphaFoldDB" id="X1NN92"/>
<dbReference type="EMBL" id="BARV01030797">
    <property type="protein sequence ID" value="GAI45073.1"/>
    <property type="molecule type" value="Genomic_DNA"/>
</dbReference>
<organism evidence="1">
    <name type="scientific">marine sediment metagenome</name>
    <dbReference type="NCBI Taxonomy" id="412755"/>
    <lineage>
        <taxon>unclassified sequences</taxon>
        <taxon>metagenomes</taxon>
        <taxon>ecological metagenomes</taxon>
    </lineage>
</organism>
<reference evidence="1" key="1">
    <citation type="journal article" date="2014" name="Front. Microbiol.">
        <title>High frequency of phylogenetically diverse reductive dehalogenase-homologous genes in deep subseafloor sedimentary metagenomes.</title>
        <authorList>
            <person name="Kawai M."/>
            <person name="Futagami T."/>
            <person name="Toyoda A."/>
            <person name="Takaki Y."/>
            <person name="Nishi S."/>
            <person name="Hori S."/>
            <person name="Arai W."/>
            <person name="Tsubouchi T."/>
            <person name="Morono Y."/>
            <person name="Uchiyama I."/>
            <person name="Ito T."/>
            <person name="Fujiyama A."/>
            <person name="Inagaki F."/>
            <person name="Takami H."/>
        </authorList>
    </citation>
    <scope>NUCLEOTIDE SEQUENCE</scope>
    <source>
        <strain evidence="1">Expedition CK06-06</strain>
    </source>
</reference>
<dbReference type="Pfam" id="PF07318">
    <property type="entry name" value="DUF1464"/>
    <property type="match status" value="1"/>
</dbReference>
<sequence length="254" mass="27356">TVRSAFPLDMIVGPSGYGLPVTPIKDITERELSQMIPLDKSVPLNEGIRMVIELMKTKGLPVYFTPGVIHLPTVPLYRKANKMDMGTADKVCSVALAIRDQAQRYSIDYSETSFILVEMGYGFNAIIAVEGGKIIDGLGGTSGGPGFLTLGNMDSELAIRLGRLPQVVVFSGGARDMSGKDDLTPEELAKEHHKYSASWNMILESIVKGVAAIKVAVEKPREILLSGRLSGIPEIAEALAVKLSQFGVVRKVKG</sequence>
<evidence type="ECO:0000313" key="1">
    <source>
        <dbReference type="EMBL" id="GAI45073.1"/>
    </source>
</evidence>
<dbReference type="InterPro" id="IPR043129">
    <property type="entry name" value="ATPase_NBD"/>
</dbReference>
<gene>
    <name evidence="1" type="ORF">S06H3_48857</name>
</gene>
<dbReference type="InterPro" id="IPR009927">
    <property type="entry name" value="DUF1464"/>
</dbReference>
<feature type="non-terminal residue" evidence="1">
    <location>
        <position position="1"/>
    </location>
</feature>
<proteinExistence type="predicted"/>